<proteinExistence type="predicted"/>
<reference evidence="2" key="2">
    <citation type="submission" date="2023-04" db="EMBL/GenBank/DDBJ databases">
        <authorList>
            <person name="Bruccoleri R.E."/>
            <person name="Oakeley E.J."/>
            <person name="Faust A.-M."/>
            <person name="Dessus-Babus S."/>
            <person name="Altorfer M."/>
            <person name="Burckhardt D."/>
            <person name="Oertli M."/>
            <person name="Naumann U."/>
            <person name="Petersen F."/>
            <person name="Wong J."/>
        </authorList>
    </citation>
    <scope>NUCLEOTIDE SEQUENCE</scope>
    <source>
        <strain evidence="2">GSM-AAB239-AS_SAM_17_03QT</strain>
        <tissue evidence="2">Leaf</tissue>
    </source>
</reference>
<evidence type="ECO:0000313" key="3">
    <source>
        <dbReference type="Proteomes" id="UP001140949"/>
    </source>
</evidence>
<dbReference type="AlphaFoldDB" id="A0AAX6H6H9"/>
<feature type="chain" id="PRO_5043881517" evidence="1">
    <location>
        <begin position="25"/>
        <end position="57"/>
    </location>
</feature>
<evidence type="ECO:0000256" key="1">
    <source>
        <dbReference type="SAM" id="SignalP"/>
    </source>
</evidence>
<comment type="caution">
    <text evidence="2">The sequence shown here is derived from an EMBL/GenBank/DDBJ whole genome shotgun (WGS) entry which is preliminary data.</text>
</comment>
<organism evidence="2 3">
    <name type="scientific">Iris pallida</name>
    <name type="common">Sweet iris</name>
    <dbReference type="NCBI Taxonomy" id="29817"/>
    <lineage>
        <taxon>Eukaryota</taxon>
        <taxon>Viridiplantae</taxon>
        <taxon>Streptophyta</taxon>
        <taxon>Embryophyta</taxon>
        <taxon>Tracheophyta</taxon>
        <taxon>Spermatophyta</taxon>
        <taxon>Magnoliopsida</taxon>
        <taxon>Liliopsida</taxon>
        <taxon>Asparagales</taxon>
        <taxon>Iridaceae</taxon>
        <taxon>Iridoideae</taxon>
        <taxon>Irideae</taxon>
        <taxon>Iris</taxon>
    </lineage>
</organism>
<dbReference type="PROSITE" id="PS51257">
    <property type="entry name" value="PROKAR_LIPOPROTEIN"/>
    <property type="match status" value="1"/>
</dbReference>
<dbReference type="EMBL" id="JANAVB010012200">
    <property type="protein sequence ID" value="KAJ6836258.1"/>
    <property type="molecule type" value="Genomic_DNA"/>
</dbReference>
<feature type="signal peptide" evidence="1">
    <location>
        <begin position="1"/>
        <end position="24"/>
    </location>
</feature>
<name>A0AAX6H6H9_IRIPA</name>
<reference evidence="2" key="1">
    <citation type="journal article" date="2023" name="GigaByte">
        <title>Genome assembly of the bearded iris, Iris pallida Lam.</title>
        <authorList>
            <person name="Bruccoleri R.E."/>
            <person name="Oakeley E.J."/>
            <person name="Faust A.M.E."/>
            <person name="Altorfer M."/>
            <person name="Dessus-Babus S."/>
            <person name="Burckhardt D."/>
            <person name="Oertli M."/>
            <person name="Naumann U."/>
            <person name="Petersen F."/>
            <person name="Wong J."/>
        </authorList>
    </citation>
    <scope>NUCLEOTIDE SEQUENCE</scope>
    <source>
        <strain evidence="2">GSM-AAB239-AS_SAM_17_03QT</strain>
    </source>
</reference>
<keyword evidence="3" id="KW-1185">Reference proteome</keyword>
<evidence type="ECO:0000313" key="2">
    <source>
        <dbReference type="EMBL" id="KAJ6836258.1"/>
    </source>
</evidence>
<protein>
    <submittedName>
        <fullName evidence="2">Uncharacterized protein</fullName>
    </submittedName>
</protein>
<keyword evidence="1" id="KW-0732">Signal</keyword>
<gene>
    <name evidence="2" type="ORF">M6B38_327175</name>
</gene>
<dbReference type="Proteomes" id="UP001140949">
    <property type="component" value="Unassembled WGS sequence"/>
</dbReference>
<accession>A0AAX6H6H9</accession>
<sequence length="57" mass="6315">MVRGSLLRTFFSLTLSLVISGCRSKIEGSRDHRARLAAPDHSNGVWLILQKTGDAIY</sequence>